<organism evidence="1 2">
    <name type="scientific">Trichoderma lentiforme</name>
    <dbReference type="NCBI Taxonomy" id="1567552"/>
    <lineage>
        <taxon>Eukaryota</taxon>
        <taxon>Fungi</taxon>
        <taxon>Dikarya</taxon>
        <taxon>Ascomycota</taxon>
        <taxon>Pezizomycotina</taxon>
        <taxon>Sordariomycetes</taxon>
        <taxon>Hypocreomycetidae</taxon>
        <taxon>Hypocreales</taxon>
        <taxon>Hypocreaceae</taxon>
        <taxon>Trichoderma</taxon>
    </lineage>
</organism>
<evidence type="ECO:0000313" key="1">
    <source>
        <dbReference type="EMBL" id="KAF3056968.1"/>
    </source>
</evidence>
<gene>
    <name evidence="1" type="ORF">CFAM422_012564</name>
</gene>
<evidence type="ECO:0000313" key="2">
    <source>
        <dbReference type="Proteomes" id="UP000801864"/>
    </source>
</evidence>
<protein>
    <submittedName>
        <fullName evidence="1">Uncharacterized protein</fullName>
    </submittedName>
</protein>
<dbReference type="AlphaFoldDB" id="A0A9P4X2D4"/>
<proteinExistence type="predicted"/>
<reference evidence="1 2" key="1">
    <citation type="submission" date="2018-06" db="EMBL/GenBank/DDBJ databases">
        <title>Genome analysis of cellulolytic fungus Trichoderma lentiforme CFAM-422.</title>
        <authorList>
            <person name="Steindorff A.S."/>
            <person name="Formighieri E.F."/>
            <person name="Midorikawa G.E.O."/>
            <person name="Tamietti M.S."/>
            <person name="Ramos E.Z."/>
            <person name="Silva A.S."/>
            <person name="Bon E.P.S."/>
            <person name="Mendes T.D."/>
            <person name="Damaso M.C.T."/>
            <person name="Favaro L.C.L."/>
        </authorList>
    </citation>
    <scope>NUCLEOTIDE SEQUENCE [LARGE SCALE GENOMIC DNA]</scope>
    <source>
        <strain evidence="1 2">CFAM-422</strain>
    </source>
</reference>
<name>A0A9P4X2D4_9HYPO</name>
<sequence>MQTLAILPLRRCNITATAERPTAYPGSGMAGSHREPAVRAFVRQSGAKISRTDPVTVAGHDHNIQVLLHNQFATRCGETLETRMMLTVGIATIDTDETSISFHY</sequence>
<dbReference type="Proteomes" id="UP000801864">
    <property type="component" value="Unassembled WGS sequence"/>
</dbReference>
<dbReference type="EMBL" id="QLNT01000030">
    <property type="protein sequence ID" value="KAF3056968.1"/>
    <property type="molecule type" value="Genomic_DNA"/>
</dbReference>
<keyword evidence="2" id="KW-1185">Reference proteome</keyword>
<comment type="caution">
    <text evidence="1">The sequence shown here is derived from an EMBL/GenBank/DDBJ whole genome shotgun (WGS) entry which is preliminary data.</text>
</comment>
<accession>A0A9P4X2D4</accession>